<dbReference type="InterPro" id="IPR025902">
    <property type="entry name" value="LssY-like-C_dom"/>
</dbReference>
<protein>
    <recommendedName>
        <fullName evidence="1">LssY-like C-terminal domain-containing protein</fullName>
    </recommendedName>
</protein>
<proteinExistence type="predicted"/>
<evidence type="ECO:0000259" key="1">
    <source>
        <dbReference type="Pfam" id="PF14067"/>
    </source>
</evidence>
<organism evidence="2 3">
    <name type="scientific">Marinobacterium nitratireducens</name>
    <dbReference type="NCBI Taxonomy" id="518897"/>
    <lineage>
        <taxon>Bacteria</taxon>
        <taxon>Pseudomonadati</taxon>
        <taxon>Pseudomonadota</taxon>
        <taxon>Gammaproteobacteria</taxon>
        <taxon>Oceanospirillales</taxon>
        <taxon>Oceanospirillaceae</taxon>
        <taxon>Marinobacterium</taxon>
    </lineage>
</organism>
<dbReference type="AlphaFoldDB" id="A0A917ZPL0"/>
<reference evidence="2 3" key="1">
    <citation type="journal article" date="2014" name="Int. J. Syst. Evol. Microbiol.">
        <title>Complete genome sequence of Corynebacterium casei LMG S-19264T (=DSM 44701T), isolated from a smear-ripened cheese.</title>
        <authorList>
            <consortium name="US DOE Joint Genome Institute (JGI-PGF)"/>
            <person name="Walter F."/>
            <person name="Albersmeier A."/>
            <person name="Kalinowski J."/>
            <person name="Ruckert C."/>
        </authorList>
    </citation>
    <scope>NUCLEOTIDE SEQUENCE [LARGE SCALE GENOMIC DNA]</scope>
    <source>
        <strain evidence="2 3">CGMCC 1.7286</strain>
    </source>
</reference>
<dbReference type="EMBL" id="BMLT01000012">
    <property type="protein sequence ID" value="GGO87001.1"/>
    <property type="molecule type" value="Genomic_DNA"/>
</dbReference>
<evidence type="ECO:0000313" key="2">
    <source>
        <dbReference type="EMBL" id="GGO87001.1"/>
    </source>
</evidence>
<evidence type="ECO:0000313" key="3">
    <source>
        <dbReference type="Proteomes" id="UP000599578"/>
    </source>
</evidence>
<comment type="caution">
    <text evidence="2">The sequence shown here is derived from an EMBL/GenBank/DDBJ whole genome shotgun (WGS) entry which is preliminary data.</text>
</comment>
<dbReference type="Pfam" id="PF14067">
    <property type="entry name" value="LssY_C"/>
    <property type="match status" value="1"/>
</dbReference>
<keyword evidence="3" id="KW-1185">Reference proteome</keyword>
<feature type="domain" description="LssY-like C-terminal" evidence="1">
    <location>
        <begin position="198"/>
        <end position="372"/>
    </location>
</feature>
<accession>A0A917ZPL0</accession>
<dbReference type="Proteomes" id="UP000599578">
    <property type="component" value="Unassembled WGS sequence"/>
</dbReference>
<dbReference type="RefSeq" id="WP_188862323.1">
    <property type="nucleotide sequence ID" value="NZ_BMLT01000012.1"/>
</dbReference>
<name>A0A917ZPL0_9GAMM</name>
<gene>
    <name evidence="2" type="ORF">GCM10011348_39170</name>
</gene>
<sequence length="405" mass="46161">MLGGCSSYAPNPGETGYLTRVQSQVQGNVRVETAVLSRAESRRVFGVDLGLSQIQPVWISIENRDPHPYWLISSALDPEYFSPHEVAYSQRRWLRKNFNDALEAYFASTSFFNPIPAESTHSGFIFVNLDEDEKELDVDLISRHETKFFDFYVELSGLKAHSLTRAESLVPESDKVDLDEAGLKEVLQSLPCCTRGQHGEVNGDPLNLVIIGDASQLFPPFVRRGWHYSEESYLGSVWKTINSFLFGKHYRYSPVSSLYFRGRKQDIALQKARGTIHQRNHLRLWITDYRYNGKDVWIGQISRDIGVRFTLRSPTLTTHKIDPDIDETRTAFIEDMLFSQGLSRIGFIEGVGARSPSAPGENLTGDPYYTDGLRAVLEFDSRPNNIEDVRFFDWASPPKRKVYVD</sequence>